<feature type="signal peptide" evidence="1">
    <location>
        <begin position="1"/>
        <end position="19"/>
    </location>
</feature>
<comment type="caution">
    <text evidence="2">The sequence shown here is derived from an EMBL/GenBank/DDBJ whole genome shotgun (WGS) entry which is preliminary data.</text>
</comment>
<gene>
    <name evidence="2" type="ORF">FHL15_009247</name>
</gene>
<protein>
    <submittedName>
        <fullName evidence="2">Uncharacterized protein</fullName>
    </submittedName>
</protein>
<accession>A0A553HPC9</accession>
<evidence type="ECO:0000313" key="2">
    <source>
        <dbReference type="EMBL" id="TRX89814.1"/>
    </source>
</evidence>
<proteinExistence type="predicted"/>
<name>A0A553HPC9_9PEZI</name>
<dbReference type="OrthoDB" id="4876535at2759"/>
<sequence>MRTLTLLPSLALLATGALAQSSTCPFNYPAELNSTQSHNGLVLTLASNNPVTNNRALQLRVNPFLEGGFFVGVDASSPVLLANFEDAAFKSEARNEFNQLYDLGPTGYLNLRDEINGTSRYTVGFANASTWPGEVEKEWYLAGGSEDGTYAVYHQEPLNTVHGFVLCQADHDLDPGPWYQLFYYTYAQTPADFPECEFVGVRTTVGATIYNGECSIGGFVA</sequence>
<feature type="chain" id="PRO_5021741133" evidence="1">
    <location>
        <begin position="20"/>
        <end position="221"/>
    </location>
</feature>
<dbReference type="EMBL" id="VFLP01000062">
    <property type="protein sequence ID" value="TRX89814.1"/>
    <property type="molecule type" value="Genomic_DNA"/>
</dbReference>
<organism evidence="2 3">
    <name type="scientific">Xylaria flabelliformis</name>
    <dbReference type="NCBI Taxonomy" id="2512241"/>
    <lineage>
        <taxon>Eukaryota</taxon>
        <taxon>Fungi</taxon>
        <taxon>Dikarya</taxon>
        <taxon>Ascomycota</taxon>
        <taxon>Pezizomycotina</taxon>
        <taxon>Sordariomycetes</taxon>
        <taxon>Xylariomycetidae</taxon>
        <taxon>Xylariales</taxon>
        <taxon>Xylariaceae</taxon>
        <taxon>Xylaria</taxon>
    </lineage>
</organism>
<evidence type="ECO:0000256" key="1">
    <source>
        <dbReference type="SAM" id="SignalP"/>
    </source>
</evidence>
<reference evidence="3" key="1">
    <citation type="submission" date="2019-06" db="EMBL/GenBank/DDBJ databases">
        <title>Draft genome sequence of the griseofulvin-producing fungus Xylaria cubensis strain G536.</title>
        <authorList>
            <person name="Mead M.E."/>
            <person name="Raja H.A."/>
            <person name="Steenwyk J.L."/>
            <person name="Knowles S.L."/>
            <person name="Oberlies N.H."/>
            <person name="Rokas A."/>
        </authorList>
    </citation>
    <scope>NUCLEOTIDE SEQUENCE [LARGE SCALE GENOMIC DNA]</scope>
    <source>
        <strain evidence="3">G536</strain>
    </source>
</reference>
<evidence type="ECO:0000313" key="3">
    <source>
        <dbReference type="Proteomes" id="UP000319160"/>
    </source>
</evidence>
<keyword evidence="1" id="KW-0732">Signal</keyword>
<keyword evidence="3" id="KW-1185">Reference proteome</keyword>
<dbReference type="Proteomes" id="UP000319160">
    <property type="component" value="Unassembled WGS sequence"/>
</dbReference>
<dbReference type="AlphaFoldDB" id="A0A553HPC9"/>